<dbReference type="InterPro" id="IPR017555">
    <property type="entry name" value="TriPribosyl-deP-CoA_syn"/>
</dbReference>
<protein>
    <recommendedName>
        <fullName evidence="5">Probable 2-(5''-triphosphoribosyl)-3'-dephosphocoenzyme-A synthase</fullName>
        <shortName evidence="5">2-(5''-triphosphoribosyl)-3'-dephospho-CoA synthase</shortName>
        <ecNumber evidence="5">2.4.2.52</ecNumber>
    </recommendedName>
</protein>
<dbReference type="PANTHER" id="PTHR30201">
    <property type="entry name" value="TRIPHOSPHORIBOSYL-DEPHOSPHO-COA SYNTHASE"/>
    <property type="match status" value="1"/>
</dbReference>
<evidence type="ECO:0000256" key="4">
    <source>
        <dbReference type="ARBA" id="ARBA00022840"/>
    </source>
</evidence>
<dbReference type="Pfam" id="PF01874">
    <property type="entry name" value="CitG"/>
    <property type="match status" value="1"/>
</dbReference>
<evidence type="ECO:0000256" key="2">
    <source>
        <dbReference type="ARBA" id="ARBA00022679"/>
    </source>
</evidence>
<comment type="catalytic activity">
    <reaction evidence="1 5">
        <text>3'-dephospho-CoA + ATP = 2'-(5''-triphospho-alpha-D-ribosyl)-3'-dephospho-CoA + adenine</text>
        <dbReference type="Rhea" id="RHEA:15117"/>
        <dbReference type="ChEBI" id="CHEBI:16708"/>
        <dbReference type="ChEBI" id="CHEBI:30616"/>
        <dbReference type="ChEBI" id="CHEBI:57328"/>
        <dbReference type="ChEBI" id="CHEBI:61378"/>
        <dbReference type="EC" id="2.4.2.52"/>
    </reaction>
</comment>
<dbReference type="PANTHER" id="PTHR30201:SF2">
    <property type="entry name" value="2-(5''-TRIPHOSPHORIBOSYL)-3'-DEPHOSPHOCOENZYME-A SYNTHASE"/>
    <property type="match status" value="1"/>
</dbReference>
<evidence type="ECO:0000256" key="5">
    <source>
        <dbReference type="HAMAP-Rule" id="MF_01883"/>
    </source>
</evidence>
<organism evidence="7 8">
    <name type="scientific">Afifella marina DSM 2698</name>
    <dbReference type="NCBI Taxonomy" id="1120955"/>
    <lineage>
        <taxon>Bacteria</taxon>
        <taxon>Pseudomonadati</taxon>
        <taxon>Pseudomonadota</taxon>
        <taxon>Alphaproteobacteria</taxon>
        <taxon>Hyphomicrobiales</taxon>
        <taxon>Afifellaceae</taxon>
        <taxon>Afifella</taxon>
    </lineage>
</organism>
<dbReference type="STRING" id="1120955.SAMN03080610_03386"/>
<dbReference type="HAMAP" id="MF_01883">
    <property type="entry name" value="MdcB"/>
    <property type="match status" value="1"/>
</dbReference>
<dbReference type="Proteomes" id="UP000199347">
    <property type="component" value="Unassembled WGS sequence"/>
</dbReference>
<keyword evidence="8" id="KW-1185">Reference proteome</keyword>
<comment type="similarity">
    <text evidence="5">Belongs to the CitG/MdcB family.</text>
</comment>
<proteinExistence type="inferred from homology"/>
<dbReference type="GO" id="GO:0005524">
    <property type="term" value="F:ATP binding"/>
    <property type="evidence" value="ECO:0007669"/>
    <property type="project" value="UniProtKB-KW"/>
</dbReference>
<keyword evidence="2 5" id="KW-0808">Transferase</keyword>
<sequence>MQAPQQLTANNPEQTPAFEAGVSAVAWRIGSAFLAGALLEVATHPKPGLVTARSNGAHRDMDISTFMVSSAAIAPCFFQCADAGQRHEGQVGSLLPVVRAIGSHYEGLLLAATGGVNTQRGFLFSAGILSAAAGLLAREPAAMSADALFATAALMVDGLCARELCSLADREPATAGEWLYQRYGVQGIRGEVEAGFPTVAEAGLPAFRAAREAGASVQTALIHTLISLMAVAEDTTLLWRGGFAALDFVRAEAREVLRLGGALSEAGMAAIRRLDAACITRNISPGGSADLLAITFGVDALLSGHPAPGAAFTDRPRTAGQSPNPPRIS</sequence>
<dbReference type="RefSeq" id="WP_092816062.1">
    <property type="nucleotide sequence ID" value="NZ_FMVW01000010.1"/>
</dbReference>
<dbReference type="GO" id="GO:0051191">
    <property type="term" value="P:prosthetic group biosynthetic process"/>
    <property type="evidence" value="ECO:0007669"/>
    <property type="project" value="TreeGrafter"/>
</dbReference>
<dbReference type="EMBL" id="FMVW01000010">
    <property type="protein sequence ID" value="SCZ45287.1"/>
    <property type="molecule type" value="Genomic_DNA"/>
</dbReference>
<keyword evidence="4 5" id="KW-0067">ATP-binding</keyword>
<evidence type="ECO:0000313" key="8">
    <source>
        <dbReference type="Proteomes" id="UP000199347"/>
    </source>
</evidence>
<dbReference type="NCBIfam" id="TIGR03132">
    <property type="entry name" value="malonate_mdcB"/>
    <property type="match status" value="1"/>
</dbReference>
<gene>
    <name evidence="5" type="primary">mdcB</name>
    <name evidence="7" type="ORF">SAMN03080610_03386</name>
</gene>
<dbReference type="AlphaFoldDB" id="A0A1G5P6U0"/>
<keyword evidence="3 5" id="KW-0547">Nucleotide-binding</keyword>
<dbReference type="EC" id="2.4.2.52" evidence="5"/>
<dbReference type="OrthoDB" id="114886at2"/>
<comment type="function">
    <text evidence="5">Involved in the formation of 2-(5''-phosphoribosyl)-3'-dephosphocoenzyme-A, the prosthetic group of the acyl-carrier protein of the malonate decarboxylase.</text>
</comment>
<dbReference type="InterPro" id="IPR017551">
    <property type="entry name" value="TriPribosyl-deP-CoA_syn_CitG"/>
</dbReference>
<accession>A0A1G5P6U0</accession>
<dbReference type="GO" id="GO:0046917">
    <property type="term" value="F:triphosphoribosyl-dephospho-CoA synthase activity"/>
    <property type="evidence" value="ECO:0007669"/>
    <property type="project" value="UniProtKB-UniRule"/>
</dbReference>
<name>A0A1G5P6U0_AFIMA</name>
<feature type="region of interest" description="Disordered" evidence="6">
    <location>
        <begin position="308"/>
        <end position="329"/>
    </location>
</feature>
<dbReference type="InterPro" id="IPR002736">
    <property type="entry name" value="CitG"/>
</dbReference>
<dbReference type="HAMAP" id="MF_00397">
    <property type="entry name" value="CitG"/>
    <property type="match status" value="1"/>
</dbReference>
<dbReference type="Gene3D" id="1.10.4200.10">
    <property type="entry name" value="Triphosphoribosyl-dephospho-CoA protein"/>
    <property type="match status" value="1"/>
</dbReference>
<evidence type="ECO:0000256" key="1">
    <source>
        <dbReference type="ARBA" id="ARBA00001210"/>
    </source>
</evidence>
<evidence type="ECO:0000256" key="6">
    <source>
        <dbReference type="SAM" id="MobiDB-lite"/>
    </source>
</evidence>
<evidence type="ECO:0000313" key="7">
    <source>
        <dbReference type="EMBL" id="SCZ45287.1"/>
    </source>
</evidence>
<reference evidence="7 8" key="1">
    <citation type="submission" date="2016-10" db="EMBL/GenBank/DDBJ databases">
        <authorList>
            <person name="de Groot N.N."/>
        </authorList>
    </citation>
    <scope>NUCLEOTIDE SEQUENCE [LARGE SCALE GENOMIC DNA]</scope>
    <source>
        <strain evidence="7 8">DSM 2698</strain>
    </source>
</reference>
<evidence type="ECO:0000256" key="3">
    <source>
        <dbReference type="ARBA" id="ARBA00022741"/>
    </source>
</evidence>